<organism evidence="1 2">
    <name type="scientific">Brachionus plicatilis</name>
    <name type="common">Marine rotifer</name>
    <name type="synonym">Brachionus muelleri</name>
    <dbReference type="NCBI Taxonomy" id="10195"/>
    <lineage>
        <taxon>Eukaryota</taxon>
        <taxon>Metazoa</taxon>
        <taxon>Spiralia</taxon>
        <taxon>Gnathifera</taxon>
        <taxon>Rotifera</taxon>
        <taxon>Eurotatoria</taxon>
        <taxon>Monogononta</taxon>
        <taxon>Pseudotrocha</taxon>
        <taxon>Ploima</taxon>
        <taxon>Brachionidae</taxon>
        <taxon>Brachionus</taxon>
    </lineage>
</organism>
<accession>A0A3M7QQW3</accession>
<dbReference type="OrthoDB" id="10118284at2759"/>
<dbReference type="AlphaFoldDB" id="A0A3M7QQW3"/>
<dbReference type="EMBL" id="REGN01005313">
    <property type="protein sequence ID" value="RNA13857.1"/>
    <property type="molecule type" value="Genomic_DNA"/>
</dbReference>
<name>A0A3M7QQW3_BRAPC</name>
<comment type="caution">
    <text evidence="1">The sequence shown here is derived from an EMBL/GenBank/DDBJ whole genome shotgun (WGS) entry which is preliminary data.</text>
</comment>
<keyword evidence="2" id="KW-1185">Reference proteome</keyword>
<evidence type="ECO:0000313" key="1">
    <source>
        <dbReference type="EMBL" id="RNA13857.1"/>
    </source>
</evidence>
<proteinExistence type="predicted"/>
<gene>
    <name evidence="1" type="ORF">BpHYR1_026325</name>
</gene>
<protein>
    <submittedName>
        <fullName evidence="1">Uncharacterized protein</fullName>
    </submittedName>
</protein>
<dbReference type="Proteomes" id="UP000276133">
    <property type="component" value="Unassembled WGS sequence"/>
</dbReference>
<sequence length="365" mass="42665">MSSNCVKIFSQIYEEHERLGHQSFSFNKMAEELVKSTPVKKINKDFLPYDHEDLSVFVLLCKDCIIRNLCLNSSFQKHAEFGIKFLKNLYNFLNQTIASEQSLAQSIFLIHNSKVDFQTNHKFIYDVLEKFSSIKISSLVEQYPIVFDELKSLFGKIVSNSFVQQTVNALIDELAKKDTVRKNNLDFDYENLNLKFIDSEYGTLYGYAGKNSIYVNTKPFIKILTRKNLETFSYDQKLTTIKLTFVCVIVHEIAHVVLRYRLNDMNKSSPFLKTQQKDADEGVLNNIAECGLACEKKFFKEAIDWVVSMRNQNLNFGYLNQLLKDIEQGRTFDFDTSMTKFVTFDETQLVRMACYFRPKKEIFYY</sequence>
<evidence type="ECO:0000313" key="2">
    <source>
        <dbReference type="Proteomes" id="UP000276133"/>
    </source>
</evidence>
<reference evidence="1 2" key="1">
    <citation type="journal article" date="2018" name="Sci. Rep.">
        <title>Genomic signatures of local adaptation to the degree of environmental predictability in rotifers.</title>
        <authorList>
            <person name="Franch-Gras L."/>
            <person name="Hahn C."/>
            <person name="Garcia-Roger E.M."/>
            <person name="Carmona M.J."/>
            <person name="Serra M."/>
            <person name="Gomez A."/>
        </authorList>
    </citation>
    <scope>NUCLEOTIDE SEQUENCE [LARGE SCALE GENOMIC DNA]</scope>
    <source>
        <strain evidence="1">HYR1</strain>
    </source>
</reference>